<protein>
    <submittedName>
        <fullName evidence="1">Uncharacterized protein</fullName>
    </submittedName>
</protein>
<organism evidence="1 2">
    <name type="scientific">Bradyrhizobium centrolobii</name>
    <dbReference type="NCBI Taxonomy" id="1505087"/>
    <lineage>
        <taxon>Bacteria</taxon>
        <taxon>Pseudomonadati</taxon>
        <taxon>Pseudomonadota</taxon>
        <taxon>Alphaproteobacteria</taxon>
        <taxon>Hyphomicrobiales</taxon>
        <taxon>Nitrobacteraceae</taxon>
        <taxon>Bradyrhizobium</taxon>
    </lineage>
</organism>
<reference evidence="1 2" key="1">
    <citation type="submission" date="2016-03" db="EMBL/GenBank/DDBJ databases">
        <title>Draft Genome Sequence of the Strain BR 10245 (Bradyrhizobium sp.) isolated from nodules of Centrolobium paraense.</title>
        <authorList>
            <person name="Simoes-Araujo J.L.Sr."/>
            <person name="Barauna A.C."/>
            <person name="Silva K."/>
            <person name="Zilli J.E."/>
        </authorList>
    </citation>
    <scope>NUCLEOTIDE SEQUENCE [LARGE SCALE GENOMIC DNA]</scope>
    <source>
        <strain evidence="1 2">BR 10245</strain>
    </source>
</reference>
<comment type="caution">
    <text evidence="1">The sequence shown here is derived from an EMBL/GenBank/DDBJ whole genome shotgun (WGS) entry which is preliminary data.</text>
</comment>
<dbReference type="EMBL" id="LUUB01000078">
    <property type="protein sequence ID" value="OAF06087.1"/>
    <property type="molecule type" value="Genomic_DNA"/>
</dbReference>
<keyword evidence="2" id="KW-1185">Reference proteome</keyword>
<dbReference type="STRING" id="1505087.AYJ54_20595"/>
<gene>
    <name evidence="1" type="ORF">AYJ54_20595</name>
</gene>
<proteinExistence type="predicted"/>
<name>A0A176YK82_9BRAD</name>
<sequence>MPLQNRVTPTGDIIATPHRGMFTGNRGIIHDPATKTLLKKRWSTPAWLTCTCEFRGRRREVMATQSWTELFFLDEATALAAGHRPCFYCRREDANRFRAAWEKGNRVHDVRMHDIDTVLHHERLDQGKKRLHALLMPLDQLPDGAMVSQGEESFLVTQGRALLWSPAGYIAETRELADVQLLTPPSTLRAVSAGYEVTLHPSAHCALSPLAGESGRGR</sequence>
<dbReference type="AlphaFoldDB" id="A0A176YK82"/>
<dbReference type="Proteomes" id="UP000076959">
    <property type="component" value="Unassembled WGS sequence"/>
</dbReference>
<evidence type="ECO:0000313" key="2">
    <source>
        <dbReference type="Proteomes" id="UP000076959"/>
    </source>
</evidence>
<accession>A0A176YK82</accession>
<dbReference type="RefSeq" id="WP_063703089.1">
    <property type="nucleotide sequence ID" value="NZ_LUUB01000078.1"/>
</dbReference>
<dbReference type="OrthoDB" id="894286at2"/>
<evidence type="ECO:0000313" key="1">
    <source>
        <dbReference type="EMBL" id="OAF06087.1"/>
    </source>
</evidence>